<evidence type="ECO:0000256" key="2">
    <source>
        <dbReference type="ARBA" id="ARBA00012438"/>
    </source>
</evidence>
<keyword evidence="3" id="KW-0597">Phosphoprotein</keyword>
<proteinExistence type="predicted"/>
<dbReference type="SUPFAM" id="SSF55785">
    <property type="entry name" value="PYP-like sensor domain (PAS domain)"/>
    <property type="match status" value="5"/>
</dbReference>
<dbReference type="CDD" id="cd00082">
    <property type="entry name" value="HisKA"/>
    <property type="match status" value="1"/>
</dbReference>
<dbReference type="SMART" id="SM00091">
    <property type="entry name" value="PAS"/>
    <property type="match status" value="4"/>
</dbReference>
<dbReference type="InterPro" id="IPR052162">
    <property type="entry name" value="Sensor_kinase/Photoreceptor"/>
</dbReference>
<dbReference type="SMART" id="SM00388">
    <property type="entry name" value="HisKA"/>
    <property type="match status" value="1"/>
</dbReference>
<dbReference type="Pfam" id="PF02518">
    <property type="entry name" value="HATPase_c"/>
    <property type="match status" value="1"/>
</dbReference>
<dbReference type="Pfam" id="PF08447">
    <property type="entry name" value="PAS_3"/>
    <property type="match status" value="3"/>
</dbReference>
<dbReference type="InterPro" id="IPR003594">
    <property type="entry name" value="HATPase_dom"/>
</dbReference>
<dbReference type="SUPFAM" id="SSF47384">
    <property type="entry name" value="Homodimeric domain of signal transducing histidine kinase"/>
    <property type="match status" value="1"/>
</dbReference>
<dbReference type="InterPro" id="IPR003661">
    <property type="entry name" value="HisK_dim/P_dom"/>
</dbReference>
<evidence type="ECO:0000259" key="7">
    <source>
        <dbReference type="PROSITE" id="PS50112"/>
    </source>
</evidence>
<dbReference type="PROSITE" id="PS50113">
    <property type="entry name" value="PAC"/>
    <property type="match status" value="3"/>
</dbReference>
<dbReference type="EC" id="2.7.13.3" evidence="2"/>
<evidence type="ECO:0000313" key="10">
    <source>
        <dbReference type="Proteomes" id="UP001597512"/>
    </source>
</evidence>
<organism evidence="9 10">
    <name type="scientific">Spirosoma flavum</name>
    <dbReference type="NCBI Taxonomy" id="2048557"/>
    <lineage>
        <taxon>Bacteria</taxon>
        <taxon>Pseudomonadati</taxon>
        <taxon>Bacteroidota</taxon>
        <taxon>Cytophagia</taxon>
        <taxon>Cytophagales</taxon>
        <taxon>Cytophagaceae</taxon>
        <taxon>Spirosoma</taxon>
    </lineage>
</organism>
<feature type="domain" description="PAC" evidence="8">
    <location>
        <begin position="627"/>
        <end position="679"/>
    </location>
</feature>
<dbReference type="InterPro" id="IPR000014">
    <property type="entry name" value="PAS"/>
</dbReference>
<keyword evidence="4" id="KW-0808">Transferase</keyword>
<evidence type="ECO:0000313" key="9">
    <source>
        <dbReference type="EMBL" id="MFD2935197.1"/>
    </source>
</evidence>
<dbReference type="InterPro" id="IPR005467">
    <property type="entry name" value="His_kinase_dom"/>
</dbReference>
<dbReference type="InterPro" id="IPR013655">
    <property type="entry name" value="PAS_fold_3"/>
</dbReference>
<dbReference type="Pfam" id="PF08448">
    <property type="entry name" value="PAS_4"/>
    <property type="match status" value="2"/>
</dbReference>
<feature type="domain" description="PAS" evidence="7">
    <location>
        <begin position="173"/>
        <end position="211"/>
    </location>
</feature>
<name>A0ABW6AL27_9BACT</name>
<gene>
    <name evidence="9" type="ORF">ACFS25_15500</name>
</gene>
<keyword evidence="10" id="KW-1185">Reference proteome</keyword>
<feature type="domain" description="PAC" evidence="8">
    <location>
        <begin position="499"/>
        <end position="551"/>
    </location>
</feature>
<dbReference type="SMART" id="SM00086">
    <property type="entry name" value="PAC"/>
    <property type="match status" value="4"/>
</dbReference>
<dbReference type="InterPro" id="IPR000700">
    <property type="entry name" value="PAS-assoc_C"/>
</dbReference>
<dbReference type="PROSITE" id="PS50112">
    <property type="entry name" value="PAS"/>
    <property type="match status" value="2"/>
</dbReference>
<evidence type="ECO:0000259" key="6">
    <source>
        <dbReference type="PROSITE" id="PS50109"/>
    </source>
</evidence>
<accession>A0ABW6AL27</accession>
<evidence type="ECO:0000256" key="1">
    <source>
        <dbReference type="ARBA" id="ARBA00000085"/>
    </source>
</evidence>
<dbReference type="InterPro" id="IPR036097">
    <property type="entry name" value="HisK_dim/P_sf"/>
</dbReference>
<dbReference type="Gene3D" id="3.30.450.20">
    <property type="entry name" value="PAS domain"/>
    <property type="match status" value="5"/>
</dbReference>
<dbReference type="SMART" id="SM00387">
    <property type="entry name" value="HATPase_c"/>
    <property type="match status" value="1"/>
</dbReference>
<feature type="domain" description="PAS" evidence="7">
    <location>
        <begin position="305"/>
        <end position="380"/>
    </location>
</feature>
<dbReference type="InterPro" id="IPR035965">
    <property type="entry name" value="PAS-like_dom_sf"/>
</dbReference>
<dbReference type="Gene3D" id="1.10.287.130">
    <property type="match status" value="1"/>
</dbReference>
<dbReference type="InterPro" id="IPR013656">
    <property type="entry name" value="PAS_4"/>
</dbReference>
<evidence type="ECO:0000256" key="4">
    <source>
        <dbReference type="ARBA" id="ARBA00022679"/>
    </source>
</evidence>
<dbReference type="CDD" id="cd00130">
    <property type="entry name" value="PAS"/>
    <property type="match status" value="5"/>
</dbReference>
<dbReference type="RefSeq" id="WP_381502657.1">
    <property type="nucleotide sequence ID" value="NZ_JBHUOM010000012.1"/>
</dbReference>
<dbReference type="EMBL" id="JBHUOM010000012">
    <property type="protein sequence ID" value="MFD2935197.1"/>
    <property type="molecule type" value="Genomic_DNA"/>
</dbReference>
<evidence type="ECO:0000259" key="8">
    <source>
        <dbReference type="PROSITE" id="PS50113"/>
    </source>
</evidence>
<dbReference type="NCBIfam" id="TIGR00229">
    <property type="entry name" value="sensory_box"/>
    <property type="match status" value="4"/>
</dbReference>
<dbReference type="InterPro" id="IPR004358">
    <property type="entry name" value="Sig_transdc_His_kin-like_C"/>
</dbReference>
<reference evidence="10" key="1">
    <citation type="journal article" date="2019" name="Int. J. Syst. Evol. Microbiol.">
        <title>The Global Catalogue of Microorganisms (GCM) 10K type strain sequencing project: providing services to taxonomists for standard genome sequencing and annotation.</title>
        <authorList>
            <consortium name="The Broad Institute Genomics Platform"/>
            <consortium name="The Broad Institute Genome Sequencing Center for Infectious Disease"/>
            <person name="Wu L."/>
            <person name="Ma J."/>
        </authorList>
    </citation>
    <scope>NUCLEOTIDE SEQUENCE [LARGE SCALE GENOMIC DNA]</scope>
    <source>
        <strain evidence="10">KCTC 52490</strain>
    </source>
</reference>
<dbReference type="SUPFAM" id="SSF55874">
    <property type="entry name" value="ATPase domain of HSP90 chaperone/DNA topoisomerase II/histidine kinase"/>
    <property type="match status" value="1"/>
</dbReference>
<dbReference type="Gene3D" id="3.30.565.10">
    <property type="entry name" value="Histidine kinase-like ATPase, C-terminal domain"/>
    <property type="match status" value="1"/>
</dbReference>
<dbReference type="InterPro" id="IPR001610">
    <property type="entry name" value="PAC"/>
</dbReference>
<dbReference type="PRINTS" id="PR00344">
    <property type="entry name" value="BCTRLSENSOR"/>
</dbReference>
<protein>
    <recommendedName>
        <fullName evidence="2">histidine kinase</fullName>
        <ecNumber evidence="2">2.7.13.3</ecNumber>
    </recommendedName>
</protein>
<dbReference type="InterPro" id="IPR036890">
    <property type="entry name" value="HATPase_C_sf"/>
</dbReference>
<feature type="domain" description="PAC" evidence="8">
    <location>
        <begin position="252"/>
        <end position="304"/>
    </location>
</feature>
<comment type="catalytic activity">
    <reaction evidence="1">
        <text>ATP + protein L-histidine = ADP + protein N-phospho-L-histidine.</text>
        <dbReference type="EC" id="2.7.13.3"/>
    </reaction>
</comment>
<feature type="domain" description="Histidine kinase" evidence="6">
    <location>
        <begin position="697"/>
        <end position="916"/>
    </location>
</feature>
<evidence type="ECO:0000256" key="3">
    <source>
        <dbReference type="ARBA" id="ARBA00022553"/>
    </source>
</evidence>
<dbReference type="Proteomes" id="UP001597512">
    <property type="component" value="Unassembled WGS sequence"/>
</dbReference>
<evidence type="ECO:0000256" key="5">
    <source>
        <dbReference type="ARBA" id="ARBA00022777"/>
    </source>
</evidence>
<sequence>MEKLSQFWFTYAPQGVAFLEPIRNGQRQITHFRYQAVNPAFAQLLGRTPQELTGQRAGGLLPTVQERGLFKQLVRVLRLGQCQQVLEYDPGPNIWLQLTLRPMVDPELIMVMAQPPTQPQRVTPAQPRVVLEGLEGLPHQRPNELPQQTKQRQQRVADHIRHIRQLSTLQEAILQHAGQAILSTDINGVIQTANQACESLLDYPVRELLGRVAHLKPQTATGSIPVIVWLPAKAAHAHESFFQRVLADQAYLYQECIVIGKRGRAVPILLAASRLQDETGTLIGYVGIATDITALKTAQEQAHQQNRALNTFFEGALDMHCISDALGNLAKINEAFQAGLGYSETELLTIPFLQLIHPDEQKFVYQQLLVNILHQPVRNQINQFRKKDGTYCIVEWNAIAIDGVVYGSAHDITDRQQNENQLRNLNQRLQLATQGAGQGIFDDDLETGRLIWDERMWALHGLEPDQTDWTFKSYLNLVHPDDLAAFLDHSHVGNQGEQITNTTRIVRPDGLVRYIETNGLVMRNQQGRPIRAMGVAWDVTERKLAEEALRESEQRFREFADHVDEVFWIHSADPFRLLYINPAYERVWNRSVQNLYEDPTSFMAGIVAEDRPAMRAFFGDYMAGKEGQLDYRLEQADGSRRWLSVRTFVIRDGAGQVSRLLGIVNDVTGQKEKELVLLESLQREQELNQLKSQFVSTASHEFRTPLATIQSSADLITMYLDRPSATARASIEHHVTVIQKEIAKFSTLLSDLLTIGKIEAGKIAFTPRWVDLIALIEELISLHFKGHLFDDRSVALLIEGTPRRVYLDDKLMSHVLVNLLSNAFKFSTGASPCLRIVFNEASLVLEVIDTGIGIPEGELSTLFQAFFRASNTAGIAGTGLGLVIARQFVELHRGHLTVESEENKGTTFTIRLPLEGDDSVLDG</sequence>
<dbReference type="PANTHER" id="PTHR43304">
    <property type="entry name" value="PHYTOCHROME-LIKE PROTEIN CPH1"/>
    <property type="match status" value="1"/>
</dbReference>
<keyword evidence="5" id="KW-0418">Kinase</keyword>
<dbReference type="PANTHER" id="PTHR43304:SF1">
    <property type="entry name" value="PAC DOMAIN-CONTAINING PROTEIN"/>
    <property type="match status" value="1"/>
</dbReference>
<dbReference type="PROSITE" id="PS50109">
    <property type="entry name" value="HIS_KIN"/>
    <property type="match status" value="1"/>
</dbReference>
<comment type="caution">
    <text evidence="9">The sequence shown here is derived from an EMBL/GenBank/DDBJ whole genome shotgun (WGS) entry which is preliminary data.</text>
</comment>
<dbReference type="Gene3D" id="2.10.70.100">
    <property type="match status" value="1"/>
</dbReference>
<dbReference type="Pfam" id="PF00512">
    <property type="entry name" value="HisKA"/>
    <property type="match status" value="1"/>
</dbReference>